<proteinExistence type="predicted"/>
<comment type="caution">
    <text evidence="1">The sequence shown here is derived from an EMBL/GenBank/DDBJ whole genome shotgun (WGS) entry which is preliminary data.</text>
</comment>
<dbReference type="AlphaFoldDB" id="A0AAW1NRB6"/>
<organism evidence="1 2">
    <name type="scientific">Symbiochloris irregularis</name>
    <dbReference type="NCBI Taxonomy" id="706552"/>
    <lineage>
        <taxon>Eukaryota</taxon>
        <taxon>Viridiplantae</taxon>
        <taxon>Chlorophyta</taxon>
        <taxon>core chlorophytes</taxon>
        <taxon>Trebouxiophyceae</taxon>
        <taxon>Trebouxiales</taxon>
        <taxon>Trebouxiaceae</taxon>
        <taxon>Symbiochloris</taxon>
    </lineage>
</organism>
<protein>
    <submittedName>
        <fullName evidence="1">Uncharacterized protein</fullName>
    </submittedName>
</protein>
<dbReference type="Proteomes" id="UP001465755">
    <property type="component" value="Unassembled WGS sequence"/>
</dbReference>
<reference evidence="1 2" key="1">
    <citation type="journal article" date="2024" name="Nat. Commun.">
        <title>Phylogenomics reveals the evolutionary origins of lichenization in chlorophyte algae.</title>
        <authorList>
            <person name="Puginier C."/>
            <person name="Libourel C."/>
            <person name="Otte J."/>
            <person name="Skaloud P."/>
            <person name="Haon M."/>
            <person name="Grisel S."/>
            <person name="Petersen M."/>
            <person name="Berrin J.G."/>
            <person name="Delaux P.M."/>
            <person name="Dal Grande F."/>
            <person name="Keller J."/>
        </authorList>
    </citation>
    <scope>NUCLEOTIDE SEQUENCE [LARGE SCALE GENOMIC DNA]</scope>
    <source>
        <strain evidence="1 2">SAG 2036</strain>
    </source>
</reference>
<sequence>MKHLRELLTCIEKGTGGIQSLDSKETQEAECGIYHIVLRRVTLRQQSISAGTLWKCSFDRVDMQEHTHILLSAGAALDSTLTLQAVVKQVLQSGGGALTSQQCKALQYLKL</sequence>
<accession>A0AAW1NRB6</accession>
<dbReference type="EMBL" id="JALJOQ010000163">
    <property type="protein sequence ID" value="KAK9792472.1"/>
    <property type="molecule type" value="Genomic_DNA"/>
</dbReference>
<gene>
    <name evidence="1" type="ORF">WJX73_000943</name>
</gene>
<keyword evidence="2" id="KW-1185">Reference proteome</keyword>
<evidence type="ECO:0000313" key="2">
    <source>
        <dbReference type="Proteomes" id="UP001465755"/>
    </source>
</evidence>
<evidence type="ECO:0000313" key="1">
    <source>
        <dbReference type="EMBL" id="KAK9792472.1"/>
    </source>
</evidence>
<name>A0AAW1NRB6_9CHLO</name>